<organism evidence="2 3">
    <name type="scientific">Candidatus Faecivivens stercoravium</name>
    <dbReference type="NCBI Taxonomy" id="2840803"/>
    <lineage>
        <taxon>Bacteria</taxon>
        <taxon>Bacillati</taxon>
        <taxon>Bacillota</taxon>
        <taxon>Clostridia</taxon>
        <taxon>Eubacteriales</taxon>
        <taxon>Oscillospiraceae</taxon>
        <taxon>Oscillospiraceae incertae sedis</taxon>
        <taxon>Candidatus Faecivivens</taxon>
    </lineage>
</organism>
<dbReference type="Pfam" id="PF00535">
    <property type="entry name" value="Glycos_transf_2"/>
    <property type="match status" value="1"/>
</dbReference>
<dbReference type="PANTHER" id="PTHR43630:SF2">
    <property type="entry name" value="GLYCOSYLTRANSFERASE"/>
    <property type="match status" value="1"/>
</dbReference>
<gene>
    <name evidence="2" type="ORF">IAB37_01675</name>
</gene>
<name>A0A9D1DWR1_9FIRM</name>
<evidence type="ECO:0000259" key="1">
    <source>
        <dbReference type="Pfam" id="PF00535"/>
    </source>
</evidence>
<protein>
    <submittedName>
        <fullName evidence="2">Glycosyltransferase</fullName>
    </submittedName>
</protein>
<proteinExistence type="predicted"/>
<sequence length="358" mass="41081">MFIVVYAIAKNEEQFAERWMRSMAEADRVVVLDTGSTDRTVPILRAMGAEVTVGEIKPWRFDAARNCALELVPEEADICVCTDLDEVFHPGWREALEKAWTPGTGQARYRYTWSFTPDGKEGVVFWIEKAHARRGYRWTHPVHEVLAYVGEGEPGPMVAVPGMQLDHHPDSGKPRSQYLPLLEQSVREDPEDDRNAHYLGREYFFYGRWDDCIAALIRHLSLPRAVWRDERAASMRYIAGAYARKGEMALARDWYLKAVAEAPWLREPYVDLAFLLYEQEKWDGVLYFTGCALEIENRPESYICEADAWGSLPHDLRCQAFYKTGRAREALAEAEKALSLSPSDKRLEGNVRLLRESV</sequence>
<dbReference type="PANTHER" id="PTHR43630">
    <property type="entry name" value="POLY-BETA-1,6-N-ACETYL-D-GLUCOSAMINE SYNTHASE"/>
    <property type="match status" value="1"/>
</dbReference>
<dbReference type="Gene3D" id="1.25.40.10">
    <property type="entry name" value="Tetratricopeptide repeat domain"/>
    <property type="match status" value="1"/>
</dbReference>
<reference evidence="2" key="1">
    <citation type="submission" date="2020-10" db="EMBL/GenBank/DDBJ databases">
        <authorList>
            <person name="Gilroy R."/>
        </authorList>
    </citation>
    <scope>NUCLEOTIDE SEQUENCE</scope>
    <source>
        <strain evidence="2">CHK189-12415</strain>
    </source>
</reference>
<comment type="caution">
    <text evidence="2">The sequence shown here is derived from an EMBL/GenBank/DDBJ whole genome shotgun (WGS) entry which is preliminary data.</text>
</comment>
<dbReference type="InterPro" id="IPR011990">
    <property type="entry name" value="TPR-like_helical_dom_sf"/>
</dbReference>
<dbReference type="EMBL" id="DVHA01000051">
    <property type="protein sequence ID" value="HIR60271.1"/>
    <property type="molecule type" value="Genomic_DNA"/>
</dbReference>
<dbReference type="InterPro" id="IPR029044">
    <property type="entry name" value="Nucleotide-diphossugar_trans"/>
</dbReference>
<accession>A0A9D1DWR1</accession>
<dbReference type="SUPFAM" id="SSF48452">
    <property type="entry name" value="TPR-like"/>
    <property type="match status" value="1"/>
</dbReference>
<dbReference type="InterPro" id="IPR001173">
    <property type="entry name" value="Glyco_trans_2-like"/>
</dbReference>
<dbReference type="Gene3D" id="3.90.550.10">
    <property type="entry name" value="Spore Coat Polysaccharide Biosynthesis Protein SpsA, Chain A"/>
    <property type="match status" value="1"/>
</dbReference>
<dbReference type="SUPFAM" id="SSF53448">
    <property type="entry name" value="Nucleotide-diphospho-sugar transferases"/>
    <property type="match status" value="1"/>
</dbReference>
<evidence type="ECO:0000313" key="3">
    <source>
        <dbReference type="Proteomes" id="UP000824241"/>
    </source>
</evidence>
<feature type="domain" description="Glycosyltransferase 2-like" evidence="1">
    <location>
        <begin position="8"/>
        <end position="118"/>
    </location>
</feature>
<dbReference type="AlphaFoldDB" id="A0A9D1DWR1"/>
<dbReference type="Proteomes" id="UP000824241">
    <property type="component" value="Unassembled WGS sequence"/>
</dbReference>
<evidence type="ECO:0000313" key="2">
    <source>
        <dbReference type="EMBL" id="HIR60271.1"/>
    </source>
</evidence>
<reference evidence="2" key="2">
    <citation type="journal article" date="2021" name="PeerJ">
        <title>Extensive microbial diversity within the chicken gut microbiome revealed by metagenomics and culture.</title>
        <authorList>
            <person name="Gilroy R."/>
            <person name="Ravi A."/>
            <person name="Getino M."/>
            <person name="Pursley I."/>
            <person name="Horton D.L."/>
            <person name="Alikhan N.F."/>
            <person name="Baker D."/>
            <person name="Gharbi K."/>
            <person name="Hall N."/>
            <person name="Watson M."/>
            <person name="Adriaenssens E.M."/>
            <person name="Foster-Nyarko E."/>
            <person name="Jarju S."/>
            <person name="Secka A."/>
            <person name="Antonio M."/>
            <person name="Oren A."/>
            <person name="Chaudhuri R.R."/>
            <person name="La Ragione R."/>
            <person name="Hildebrand F."/>
            <person name="Pallen M.J."/>
        </authorList>
    </citation>
    <scope>NUCLEOTIDE SEQUENCE</scope>
    <source>
        <strain evidence="2">CHK189-12415</strain>
    </source>
</reference>